<keyword evidence="2" id="KW-1185">Reference proteome</keyword>
<protein>
    <submittedName>
        <fullName evidence="1">Uncharacterized protein</fullName>
    </submittedName>
</protein>
<reference evidence="1" key="1">
    <citation type="journal article" date="2021" name="Genome Biol. Evol.">
        <title>A High-Quality Reference Genome for a Parasitic Bivalve with Doubly Uniparental Inheritance (Bivalvia: Unionida).</title>
        <authorList>
            <person name="Smith C.H."/>
        </authorList>
    </citation>
    <scope>NUCLEOTIDE SEQUENCE</scope>
    <source>
        <strain evidence="1">CHS0354</strain>
    </source>
</reference>
<accession>A0AAE0W506</accession>
<evidence type="ECO:0000313" key="2">
    <source>
        <dbReference type="Proteomes" id="UP001195483"/>
    </source>
</evidence>
<dbReference type="EMBL" id="JAEAOA010000480">
    <property type="protein sequence ID" value="KAK3602323.1"/>
    <property type="molecule type" value="Genomic_DNA"/>
</dbReference>
<gene>
    <name evidence="1" type="ORF">CHS0354_007117</name>
</gene>
<reference evidence="1" key="2">
    <citation type="journal article" date="2021" name="Genome Biol. Evol.">
        <title>Developing a high-quality reference genome for a parasitic bivalve with doubly uniparental inheritance (Bivalvia: Unionida).</title>
        <authorList>
            <person name="Smith C.H."/>
        </authorList>
    </citation>
    <scope>NUCLEOTIDE SEQUENCE</scope>
    <source>
        <strain evidence="1">CHS0354</strain>
        <tissue evidence="1">Mantle</tissue>
    </source>
</reference>
<dbReference type="AlphaFoldDB" id="A0AAE0W506"/>
<dbReference type="Proteomes" id="UP001195483">
    <property type="component" value="Unassembled WGS sequence"/>
</dbReference>
<comment type="caution">
    <text evidence="1">The sequence shown here is derived from an EMBL/GenBank/DDBJ whole genome shotgun (WGS) entry which is preliminary data.</text>
</comment>
<reference evidence="1" key="3">
    <citation type="submission" date="2023-05" db="EMBL/GenBank/DDBJ databases">
        <authorList>
            <person name="Smith C.H."/>
        </authorList>
    </citation>
    <scope>NUCLEOTIDE SEQUENCE</scope>
    <source>
        <strain evidence="1">CHS0354</strain>
        <tissue evidence="1">Mantle</tissue>
    </source>
</reference>
<organism evidence="1 2">
    <name type="scientific">Potamilus streckersoni</name>
    <dbReference type="NCBI Taxonomy" id="2493646"/>
    <lineage>
        <taxon>Eukaryota</taxon>
        <taxon>Metazoa</taxon>
        <taxon>Spiralia</taxon>
        <taxon>Lophotrochozoa</taxon>
        <taxon>Mollusca</taxon>
        <taxon>Bivalvia</taxon>
        <taxon>Autobranchia</taxon>
        <taxon>Heteroconchia</taxon>
        <taxon>Palaeoheterodonta</taxon>
        <taxon>Unionida</taxon>
        <taxon>Unionoidea</taxon>
        <taxon>Unionidae</taxon>
        <taxon>Ambleminae</taxon>
        <taxon>Lampsilini</taxon>
        <taxon>Potamilus</taxon>
    </lineage>
</organism>
<name>A0AAE0W506_9BIVA</name>
<sequence>MSANLNKFSKSKTMDTTCNYHQSAMQEHRILITMSRAPSLSHDAVVRRGVWNESVDSLKDCICFTTQSRFHANSIDMLALKPVPDLPTASSPNDTLIRAINLAPAWSHYTRTLALTYDCRRYKNTA</sequence>
<evidence type="ECO:0000313" key="1">
    <source>
        <dbReference type="EMBL" id="KAK3602323.1"/>
    </source>
</evidence>
<proteinExistence type="predicted"/>